<keyword evidence="2 6" id="KW-0288">FMN</keyword>
<dbReference type="InterPro" id="IPR016215">
    <property type="entry name" value="NTA_MOA"/>
</dbReference>
<evidence type="ECO:0000256" key="2">
    <source>
        <dbReference type="ARBA" id="ARBA00022643"/>
    </source>
</evidence>
<dbReference type="KEGG" id="acd:AOLE_09555"/>
<gene>
    <name evidence="8" type="ordered locus">AOLE_09555</name>
</gene>
<keyword evidence="3" id="KW-0560">Oxidoreductase</keyword>
<evidence type="ECO:0000256" key="4">
    <source>
        <dbReference type="ARBA" id="ARBA00023033"/>
    </source>
</evidence>
<feature type="binding site" evidence="6">
    <location>
        <position position="180"/>
    </location>
    <ligand>
        <name>FMN</name>
        <dbReference type="ChEBI" id="CHEBI:58210"/>
    </ligand>
</feature>
<dbReference type="PIRSF" id="PIRSF000337">
    <property type="entry name" value="NTA_MOA"/>
    <property type="match status" value="1"/>
</dbReference>
<dbReference type="Pfam" id="PF00296">
    <property type="entry name" value="Bac_luciferase"/>
    <property type="match status" value="1"/>
</dbReference>
<dbReference type="InterPro" id="IPR011251">
    <property type="entry name" value="Luciferase-like_dom"/>
</dbReference>
<dbReference type="GO" id="GO:0004497">
    <property type="term" value="F:monooxygenase activity"/>
    <property type="evidence" value="ECO:0007669"/>
    <property type="project" value="UniProtKB-KW"/>
</dbReference>
<organism evidence="8 9">
    <name type="scientific">Acinetobacter oleivorans (strain JCM 16667 / KCTC 23045 / DR1)</name>
    <dbReference type="NCBI Taxonomy" id="436717"/>
    <lineage>
        <taxon>Bacteria</taxon>
        <taxon>Pseudomonadati</taxon>
        <taxon>Pseudomonadota</taxon>
        <taxon>Gammaproteobacteria</taxon>
        <taxon>Moraxellales</taxon>
        <taxon>Moraxellaceae</taxon>
        <taxon>Acinetobacter</taxon>
    </lineage>
</organism>
<comment type="similarity">
    <text evidence="5">Belongs to the NtaA/SnaA/DszA monooxygenase family.</text>
</comment>
<evidence type="ECO:0000313" key="9">
    <source>
        <dbReference type="Proteomes" id="UP000000392"/>
    </source>
</evidence>
<evidence type="ECO:0000256" key="1">
    <source>
        <dbReference type="ARBA" id="ARBA00022630"/>
    </source>
</evidence>
<dbReference type="CDD" id="cd01095">
    <property type="entry name" value="Nitrilotriacetate_monoxgenase"/>
    <property type="match status" value="1"/>
</dbReference>
<evidence type="ECO:0000256" key="6">
    <source>
        <dbReference type="PIRSR" id="PIRSR000337-1"/>
    </source>
</evidence>
<dbReference type="SUPFAM" id="SSF51679">
    <property type="entry name" value="Bacterial luciferase-like"/>
    <property type="match status" value="1"/>
</dbReference>
<feature type="domain" description="Luciferase-like" evidence="7">
    <location>
        <begin position="52"/>
        <end position="420"/>
    </location>
</feature>
<dbReference type="NCBIfam" id="TIGR03860">
    <property type="entry name" value="FMN_nitrolo"/>
    <property type="match status" value="1"/>
</dbReference>
<dbReference type="PANTHER" id="PTHR30011">
    <property type="entry name" value="ALKANESULFONATE MONOOXYGENASE-RELATED"/>
    <property type="match status" value="1"/>
</dbReference>
<evidence type="ECO:0000259" key="7">
    <source>
        <dbReference type="Pfam" id="PF00296"/>
    </source>
</evidence>
<dbReference type="GO" id="GO:0016705">
    <property type="term" value="F:oxidoreductase activity, acting on paired donors, with incorporation or reduction of molecular oxygen"/>
    <property type="evidence" value="ECO:0007669"/>
    <property type="project" value="InterPro"/>
</dbReference>
<protein>
    <submittedName>
        <fullName evidence="8">Nitrilotriacetate monooxygenase component A (NTA monooxygenase component A) (NTA-MO A)</fullName>
    </submittedName>
</protein>
<accession>A0AAN0P8G9</accession>
<dbReference type="EMBL" id="CP002080">
    <property type="protein sequence ID" value="ADI90800.1"/>
    <property type="molecule type" value="Genomic_DNA"/>
</dbReference>
<reference evidence="8 9" key="1">
    <citation type="journal article" date="2010" name="J. Bacteriol.">
        <title>Complete genome sequence of the diesel-degrading Acinetobacter sp. strain DR1.</title>
        <authorList>
            <person name="Jung J."/>
            <person name="Baek J.H."/>
            <person name="Park W."/>
        </authorList>
    </citation>
    <scope>NUCLEOTIDE SEQUENCE [LARGE SCALE GENOMIC DNA]</scope>
    <source>
        <strain evidence="9">JCM 16667 / KCTC 23045 / DR1</strain>
    </source>
</reference>
<dbReference type="InterPro" id="IPR051260">
    <property type="entry name" value="Diverse_substr_monoxygenases"/>
</dbReference>
<keyword evidence="1 6" id="KW-0285">Flavoprotein</keyword>
<evidence type="ECO:0000256" key="3">
    <source>
        <dbReference type="ARBA" id="ARBA00023002"/>
    </source>
</evidence>
<evidence type="ECO:0000256" key="5">
    <source>
        <dbReference type="ARBA" id="ARBA00033748"/>
    </source>
</evidence>
<evidence type="ECO:0000313" key="8">
    <source>
        <dbReference type="EMBL" id="ADI90800.1"/>
    </source>
</evidence>
<feature type="binding site" evidence="6">
    <location>
        <position position="254"/>
    </location>
    <ligand>
        <name>FMN</name>
        <dbReference type="ChEBI" id="CHEBI:58210"/>
    </ligand>
</feature>
<feature type="binding site" evidence="6">
    <location>
        <position position="184"/>
    </location>
    <ligand>
        <name>FMN</name>
        <dbReference type="ChEBI" id="CHEBI:58210"/>
    </ligand>
</feature>
<dbReference type="Gene3D" id="3.20.20.30">
    <property type="entry name" value="Luciferase-like domain"/>
    <property type="match status" value="1"/>
</dbReference>
<dbReference type="InterPro" id="IPR036661">
    <property type="entry name" value="Luciferase-like_sf"/>
</dbReference>
<feature type="binding site" evidence="6">
    <location>
        <position position="255"/>
    </location>
    <ligand>
        <name>FMN</name>
        <dbReference type="ChEBI" id="CHEBI:58210"/>
    </ligand>
</feature>
<dbReference type="Proteomes" id="UP000000392">
    <property type="component" value="Chromosome"/>
</dbReference>
<name>A0AAN0P8G9_ACISD</name>
<dbReference type="PANTHER" id="PTHR30011:SF16">
    <property type="entry name" value="C2H2 FINGER DOMAIN TRANSCRIPTION FACTOR (EUROFUNG)-RELATED"/>
    <property type="match status" value="1"/>
</dbReference>
<dbReference type="AlphaFoldDB" id="A0AAN0P8G9"/>
<sequence>MSSTPRFLRGVHQSIGLIKMSNPLKPVRSSQVQHSSTRKLHLNLFLDGYGHHLASWRHPASQLNLSPYERYLSAAKIAEEGKFDAIFFADSLAVDPATATSGKIRGSEIEPLTLLSAIATQTRHIGLIGTATTTYNEPYHLARKFASLDQISAGRAGWNLVTTDFALEAKNFSTKEHVKHQDRYARAEEFHDVVKGLWNSWDEDAAIHDKATGIFFNPDKVHTLNHSGDIFQVKGPLNISPSPQSHPVVVQAGSSERGKNLAARTADVIFTAQSNLAAAQQFYSDVKQRLEDFDRQEHELVVMPGVYVLVAHTHEEAKKQQQLLDELVDDDIGLGLLGRMLGNFDLSDVDVNEPLASLDLSETQTGQQSRQQLIQALGQEQGLTIKQLYQRIASGRGHFCLVGTPEYISDQLEEWFVSGAADGFNIMPAVISNGIRDFVDLVIPILQQRNLFRKEYEGQTLRQNLGLLAATE</sequence>
<feature type="binding site" evidence="6">
    <location>
        <position position="130"/>
    </location>
    <ligand>
        <name>FMN</name>
        <dbReference type="ChEBI" id="CHEBI:58210"/>
    </ligand>
</feature>
<keyword evidence="4 8" id="KW-0503">Monooxygenase</keyword>
<proteinExistence type="inferred from homology"/>
<feature type="binding site" evidence="6">
    <location>
        <position position="90"/>
    </location>
    <ligand>
        <name>FMN</name>
        <dbReference type="ChEBI" id="CHEBI:58210"/>
    </ligand>
</feature>